<dbReference type="GO" id="GO:0008270">
    <property type="term" value="F:zinc ion binding"/>
    <property type="evidence" value="ECO:0007669"/>
    <property type="project" value="TreeGrafter"/>
</dbReference>
<dbReference type="GO" id="GO:1900376">
    <property type="term" value="P:regulation of secondary metabolite biosynthetic process"/>
    <property type="evidence" value="ECO:0007669"/>
    <property type="project" value="TreeGrafter"/>
</dbReference>
<comment type="similarity">
    <text evidence="1">Belongs to the Fur family.</text>
</comment>
<proteinExistence type="inferred from homology"/>
<dbReference type="GO" id="GO:0005829">
    <property type="term" value="C:cytosol"/>
    <property type="evidence" value="ECO:0007669"/>
    <property type="project" value="TreeGrafter"/>
</dbReference>
<evidence type="ECO:0000256" key="7">
    <source>
        <dbReference type="PIRSR" id="PIRSR602481-1"/>
    </source>
</evidence>
<evidence type="ECO:0000256" key="5">
    <source>
        <dbReference type="ARBA" id="ARBA00023125"/>
    </source>
</evidence>
<dbReference type="Gene3D" id="1.10.10.10">
    <property type="entry name" value="Winged helix-like DNA-binding domain superfamily/Winged helix DNA-binding domain"/>
    <property type="match status" value="1"/>
</dbReference>
<organism evidence="9 10">
    <name type="scientific">Alteromonas pelagimontana</name>
    <dbReference type="NCBI Taxonomy" id="1858656"/>
    <lineage>
        <taxon>Bacteria</taxon>
        <taxon>Pseudomonadati</taxon>
        <taxon>Pseudomonadota</taxon>
        <taxon>Gammaproteobacteria</taxon>
        <taxon>Alteromonadales</taxon>
        <taxon>Alteromonadaceae</taxon>
        <taxon>Alteromonas/Salinimonas group</taxon>
        <taxon>Alteromonas</taxon>
    </lineage>
</organism>
<dbReference type="RefSeq" id="WP_075607621.1">
    <property type="nucleotide sequence ID" value="NZ_CP052766.1"/>
</dbReference>
<dbReference type="InterPro" id="IPR002481">
    <property type="entry name" value="FUR"/>
</dbReference>
<feature type="binding site" evidence="7">
    <location>
        <position position="150"/>
    </location>
    <ligand>
        <name>Zn(2+)</name>
        <dbReference type="ChEBI" id="CHEBI:29105"/>
    </ligand>
</feature>
<protein>
    <submittedName>
        <fullName evidence="9">Transcriptional repressor</fullName>
    </submittedName>
</protein>
<dbReference type="GO" id="GO:0000976">
    <property type="term" value="F:transcription cis-regulatory region binding"/>
    <property type="evidence" value="ECO:0007669"/>
    <property type="project" value="TreeGrafter"/>
</dbReference>
<evidence type="ECO:0000256" key="8">
    <source>
        <dbReference type="PIRSR" id="PIRSR602481-2"/>
    </source>
</evidence>
<feature type="binding site" evidence="8">
    <location>
        <position position="101"/>
    </location>
    <ligand>
        <name>Fe cation</name>
        <dbReference type="ChEBI" id="CHEBI:24875"/>
    </ligand>
</feature>
<dbReference type="GO" id="GO:0003700">
    <property type="term" value="F:DNA-binding transcription factor activity"/>
    <property type="evidence" value="ECO:0007669"/>
    <property type="project" value="InterPro"/>
</dbReference>
<feature type="binding site" evidence="7">
    <location>
        <position position="109"/>
    </location>
    <ligand>
        <name>Zn(2+)</name>
        <dbReference type="ChEBI" id="CHEBI:29105"/>
    </ligand>
</feature>
<dbReference type="InterPro" id="IPR043135">
    <property type="entry name" value="Fur_C"/>
</dbReference>
<dbReference type="OrthoDB" id="9801127at2"/>
<keyword evidence="5" id="KW-0238">DNA-binding</keyword>
<dbReference type="InterPro" id="IPR036388">
    <property type="entry name" value="WH-like_DNA-bd_sf"/>
</dbReference>
<keyword evidence="7" id="KW-0479">Metal-binding</keyword>
<evidence type="ECO:0000256" key="1">
    <source>
        <dbReference type="ARBA" id="ARBA00007957"/>
    </source>
</evidence>
<keyword evidence="3 7" id="KW-0862">Zinc</keyword>
<reference evidence="10" key="1">
    <citation type="submission" date="2014-12" db="EMBL/GenBank/DDBJ databases">
        <title>Complete genome sequence of a multi-drug resistant Klebsiella pneumoniae.</title>
        <authorList>
            <person name="Hua X."/>
            <person name="Chen Q."/>
            <person name="Li X."/>
            <person name="Feng Y."/>
            <person name="Ruan Z."/>
            <person name="Yu Y."/>
        </authorList>
    </citation>
    <scope>NUCLEOTIDE SEQUENCE [LARGE SCALE GENOMIC DNA]</scope>
    <source>
        <strain evidence="10">5.12</strain>
    </source>
</reference>
<comment type="cofactor">
    <cofactor evidence="7">
        <name>Zn(2+)</name>
        <dbReference type="ChEBI" id="CHEBI:29105"/>
    </cofactor>
    <text evidence="7">Binds 1 zinc ion per subunit.</text>
</comment>
<keyword evidence="10" id="KW-1185">Reference proteome</keyword>
<keyword evidence="2" id="KW-0678">Repressor</keyword>
<dbReference type="KEGG" id="apel:CA267_009990"/>
<comment type="cofactor">
    <cofactor evidence="8">
        <name>Mn(2+)</name>
        <dbReference type="ChEBI" id="CHEBI:29035"/>
    </cofactor>
    <cofactor evidence="8">
        <name>Fe(2+)</name>
        <dbReference type="ChEBI" id="CHEBI:29033"/>
    </cofactor>
    <text evidence="8">Binds 1 Mn(2+) or Fe(2+) ion per subunit.</text>
</comment>
<keyword evidence="4" id="KW-0805">Transcription regulation</keyword>
<dbReference type="SUPFAM" id="SSF46785">
    <property type="entry name" value="Winged helix' DNA-binding domain"/>
    <property type="match status" value="1"/>
</dbReference>
<dbReference type="Proteomes" id="UP000219285">
    <property type="component" value="Chromosome"/>
</dbReference>
<evidence type="ECO:0000256" key="2">
    <source>
        <dbReference type="ARBA" id="ARBA00022491"/>
    </source>
</evidence>
<feature type="binding site" evidence="7">
    <location>
        <position position="112"/>
    </location>
    <ligand>
        <name>Zn(2+)</name>
        <dbReference type="ChEBI" id="CHEBI:29105"/>
    </ligand>
</feature>
<dbReference type="Pfam" id="PF01475">
    <property type="entry name" value="FUR"/>
    <property type="match status" value="1"/>
</dbReference>
<dbReference type="PANTHER" id="PTHR33202">
    <property type="entry name" value="ZINC UPTAKE REGULATION PROTEIN"/>
    <property type="match status" value="1"/>
</dbReference>
<accession>A0A6M4MFW5</accession>
<evidence type="ECO:0000256" key="4">
    <source>
        <dbReference type="ARBA" id="ARBA00023015"/>
    </source>
</evidence>
<evidence type="ECO:0000256" key="3">
    <source>
        <dbReference type="ARBA" id="ARBA00022833"/>
    </source>
</evidence>
<keyword evidence="8" id="KW-0408">Iron</keyword>
<reference evidence="9 10" key="2">
    <citation type="submission" date="2020-04" db="EMBL/GenBank/DDBJ databases">
        <title>Complete genome sequence of Alteromonas pelagimontana 5.12T.</title>
        <authorList>
            <person name="Sinha R.K."/>
            <person name="Krishnan K.P."/>
            <person name="Kurian J.P."/>
        </authorList>
    </citation>
    <scope>NUCLEOTIDE SEQUENCE [LARGE SCALE GENOMIC DNA]</scope>
    <source>
        <strain evidence="9 10">5.12</strain>
    </source>
</reference>
<name>A0A6M4MFW5_9ALTE</name>
<keyword evidence="6" id="KW-0804">Transcription</keyword>
<evidence type="ECO:0000256" key="6">
    <source>
        <dbReference type="ARBA" id="ARBA00023163"/>
    </source>
</evidence>
<dbReference type="Gene3D" id="3.30.1490.190">
    <property type="match status" value="1"/>
</dbReference>
<evidence type="ECO:0000313" key="9">
    <source>
        <dbReference type="EMBL" id="QJR81086.1"/>
    </source>
</evidence>
<dbReference type="PANTHER" id="PTHR33202:SF6">
    <property type="entry name" value="ZINC UPTAKE REGULATION PROTEIN"/>
    <property type="match status" value="1"/>
</dbReference>
<evidence type="ECO:0000313" key="10">
    <source>
        <dbReference type="Proteomes" id="UP000219285"/>
    </source>
</evidence>
<dbReference type="InterPro" id="IPR036390">
    <property type="entry name" value="WH_DNA-bd_sf"/>
</dbReference>
<gene>
    <name evidence="9" type="ORF">CA267_009990</name>
</gene>
<feature type="binding site" evidence="7">
    <location>
        <position position="153"/>
    </location>
    <ligand>
        <name>Zn(2+)</name>
        <dbReference type="ChEBI" id="CHEBI:29105"/>
    </ligand>
</feature>
<sequence>MVATTPGAVEQVVAAAQYLCEKRGGRLTQKRQRVLELLLQAERPMSAYDIMDAYNRYADTTIMAMSVYRILGFLESTHLVHRLHSANKYIACNYIICSCEHHTALLLICRSCQHVREIMLPTPVVNAISHQAEVTGFEPLGSQLEMSCLCENCKKSTKNLY</sequence>
<dbReference type="EMBL" id="CP052766">
    <property type="protein sequence ID" value="QJR81086.1"/>
    <property type="molecule type" value="Genomic_DNA"/>
</dbReference>
<dbReference type="AlphaFoldDB" id="A0A6M4MFW5"/>
<dbReference type="GO" id="GO:0045892">
    <property type="term" value="P:negative regulation of DNA-templated transcription"/>
    <property type="evidence" value="ECO:0007669"/>
    <property type="project" value="TreeGrafter"/>
</dbReference>